<organism evidence="1 2">
    <name type="scientific">Melastoma candidum</name>
    <dbReference type="NCBI Taxonomy" id="119954"/>
    <lineage>
        <taxon>Eukaryota</taxon>
        <taxon>Viridiplantae</taxon>
        <taxon>Streptophyta</taxon>
        <taxon>Embryophyta</taxon>
        <taxon>Tracheophyta</taxon>
        <taxon>Spermatophyta</taxon>
        <taxon>Magnoliopsida</taxon>
        <taxon>eudicotyledons</taxon>
        <taxon>Gunneridae</taxon>
        <taxon>Pentapetalae</taxon>
        <taxon>rosids</taxon>
        <taxon>malvids</taxon>
        <taxon>Myrtales</taxon>
        <taxon>Melastomataceae</taxon>
        <taxon>Melastomatoideae</taxon>
        <taxon>Melastomateae</taxon>
        <taxon>Melastoma</taxon>
    </lineage>
</organism>
<reference evidence="2" key="1">
    <citation type="journal article" date="2023" name="Front. Plant Sci.">
        <title>Chromosomal-level genome assembly of Melastoma candidum provides insights into trichome evolution.</title>
        <authorList>
            <person name="Zhong Y."/>
            <person name="Wu W."/>
            <person name="Sun C."/>
            <person name="Zou P."/>
            <person name="Liu Y."/>
            <person name="Dai S."/>
            <person name="Zhou R."/>
        </authorList>
    </citation>
    <scope>NUCLEOTIDE SEQUENCE [LARGE SCALE GENOMIC DNA]</scope>
</reference>
<dbReference type="EMBL" id="CM042883">
    <property type="protein sequence ID" value="KAI4373307.1"/>
    <property type="molecule type" value="Genomic_DNA"/>
</dbReference>
<sequence length="95" mass="9712">MPGKSLLALAVLIVLLTPRGSQCAAATGGVPEVPKAVSSGSSTYGGKYGRPCIPTRPQPRIGVSGSPPRRAGSWDKKGVPGRDYPLPPESPQYGG</sequence>
<dbReference type="Proteomes" id="UP001057402">
    <property type="component" value="Chromosome 4"/>
</dbReference>
<gene>
    <name evidence="1" type="ORF">MLD38_011443</name>
</gene>
<evidence type="ECO:0000313" key="2">
    <source>
        <dbReference type="Proteomes" id="UP001057402"/>
    </source>
</evidence>
<keyword evidence="2" id="KW-1185">Reference proteome</keyword>
<name>A0ACB9R4E8_9MYRT</name>
<protein>
    <submittedName>
        <fullName evidence="1">Uncharacterized protein</fullName>
    </submittedName>
</protein>
<accession>A0ACB9R4E8</accession>
<proteinExistence type="predicted"/>
<comment type="caution">
    <text evidence="1">The sequence shown here is derived from an EMBL/GenBank/DDBJ whole genome shotgun (WGS) entry which is preliminary data.</text>
</comment>
<evidence type="ECO:0000313" key="1">
    <source>
        <dbReference type="EMBL" id="KAI4373307.1"/>
    </source>
</evidence>